<sequence>MAMATLRVQSGGFSSVLSSSSVRLLRSQCVRRVAVQQLRIHARTEFSIESPYGPQVADAVKALRPEFEDVDTLVAVNLNRVIKAYANARVGSHHFSGTTGYGHNDAGGREALDQAFAEIVGAEAAIKHQFFTFFSLLLTSPSTGLVYLFIVQFFSGTHAIACALYAALRPGGELLAVAGAPYDTLEEVIGLRGSAGEGSLKEFGVSYREVPAQNPDCVIVVDNCYGEFVEAIEPTAVGADLMAGSLIKNPGGTIAPCGGYVAGKSKWVQAAAARLCAPGIGMSAGSTPGDVMRLLFQGLFLAPQMVGESIKGTLLVAEVMAAEGFDCRPAPRVRRNDIIQAVQLGSRDRLLAFCRAVQKNCPVGSYIQPVAGATAGYESEVVFADGTFIDGSTSEVSCDGPLREPFVVFCQGGTHWTHWALALEGVVQALRQLK</sequence>
<dbReference type="InterPro" id="IPR015424">
    <property type="entry name" value="PyrdxlP-dep_Trfase"/>
</dbReference>
<gene>
    <name evidence="1" type="ORF">AXG93_1964s1090</name>
</gene>
<dbReference type="PANTHER" id="PTHR46658">
    <property type="entry name" value="CYS OR MET METABOLISM PYRIDOXAL-PHOSPHATE-DEPENDENT ENZYME"/>
    <property type="match status" value="1"/>
</dbReference>
<dbReference type="Gene3D" id="3.90.1150.60">
    <property type="entry name" value="Methioning gamme-lyase, C-terminal domain"/>
    <property type="match status" value="2"/>
</dbReference>
<dbReference type="Pfam" id="PF06838">
    <property type="entry name" value="Met_gamma_lyase"/>
    <property type="match status" value="2"/>
</dbReference>
<dbReference type="PANTHER" id="PTHR46658:SF1">
    <property type="entry name" value="CYS OR MET METABOLISM PYRIDOXAL-PHOSPHATE-DEPENDENT ENZYME"/>
    <property type="match status" value="1"/>
</dbReference>
<comment type="caution">
    <text evidence="1">The sequence shown here is derived from an EMBL/GenBank/DDBJ whole genome shotgun (WGS) entry which is preliminary data.</text>
</comment>
<reference evidence="1" key="1">
    <citation type="submission" date="2016-03" db="EMBL/GenBank/DDBJ databases">
        <title>Mechanisms controlling the formation of the plant cell surface in tip-growing cells are functionally conserved among land plants.</title>
        <authorList>
            <person name="Honkanen S."/>
            <person name="Jones V.A."/>
            <person name="Morieri G."/>
            <person name="Champion C."/>
            <person name="Hetherington A.J."/>
            <person name="Kelly S."/>
            <person name="Saint-Marcoux D."/>
            <person name="Proust H."/>
            <person name="Prescott H."/>
            <person name="Dolan L."/>
        </authorList>
    </citation>
    <scope>NUCLEOTIDE SEQUENCE [LARGE SCALE GENOMIC DNA]</scope>
    <source>
        <tissue evidence="1">Whole gametophyte</tissue>
    </source>
</reference>
<dbReference type="AlphaFoldDB" id="A0A176VV71"/>
<accession>A0A176VV71</accession>
<dbReference type="Gene3D" id="3.40.640.10">
    <property type="entry name" value="Type I PLP-dependent aspartate aminotransferase-like (Major domain)"/>
    <property type="match status" value="2"/>
</dbReference>
<dbReference type="Proteomes" id="UP000077202">
    <property type="component" value="Unassembled WGS sequence"/>
</dbReference>
<dbReference type="EMBL" id="LVLJ01002505">
    <property type="protein sequence ID" value="OAE24657.1"/>
    <property type="molecule type" value="Genomic_DNA"/>
</dbReference>
<organism evidence="1 2">
    <name type="scientific">Marchantia polymorpha subsp. ruderalis</name>
    <dbReference type="NCBI Taxonomy" id="1480154"/>
    <lineage>
        <taxon>Eukaryota</taxon>
        <taxon>Viridiplantae</taxon>
        <taxon>Streptophyta</taxon>
        <taxon>Embryophyta</taxon>
        <taxon>Marchantiophyta</taxon>
        <taxon>Marchantiopsida</taxon>
        <taxon>Marchantiidae</taxon>
        <taxon>Marchantiales</taxon>
        <taxon>Marchantiaceae</taxon>
        <taxon>Marchantia</taxon>
    </lineage>
</organism>
<dbReference type="InterPro" id="IPR015421">
    <property type="entry name" value="PyrdxlP-dep_Trfase_major"/>
</dbReference>
<name>A0A176VV71_MARPO</name>
<keyword evidence="2" id="KW-1185">Reference proteome</keyword>
<dbReference type="SUPFAM" id="SSF53383">
    <property type="entry name" value="PLP-dependent transferases"/>
    <property type="match status" value="1"/>
</dbReference>
<evidence type="ECO:0000313" key="1">
    <source>
        <dbReference type="EMBL" id="OAE24657.1"/>
    </source>
</evidence>
<protein>
    <submittedName>
        <fullName evidence="1">Uncharacterized protein</fullName>
    </submittedName>
</protein>
<proteinExistence type="predicted"/>
<evidence type="ECO:0000313" key="2">
    <source>
        <dbReference type="Proteomes" id="UP000077202"/>
    </source>
</evidence>
<dbReference type="InterPro" id="IPR009651">
    <property type="entry name" value="Met_g_lyase_put"/>
</dbReference>